<proteinExistence type="inferred from homology"/>
<dbReference type="Proteomes" id="UP000886939">
    <property type="component" value="Unassembled WGS sequence"/>
</dbReference>
<dbReference type="Proteomes" id="UP000887009">
    <property type="component" value="Unassembled WGS sequence"/>
</dbReference>
<accession>A0A0A5MSF1</accession>
<evidence type="ECO:0000313" key="14">
    <source>
        <dbReference type="Proteomes" id="UP000887009"/>
    </source>
</evidence>
<feature type="binding site" evidence="6">
    <location>
        <begin position="155"/>
        <end position="157"/>
    </location>
    <ligand>
        <name>hydrogencarbonate</name>
        <dbReference type="ChEBI" id="CHEBI:17544"/>
    </ligand>
</feature>
<comment type="catalytic activity">
    <reaction evidence="1 6">
        <text>2-succinylbenzoyl-CoA + H(+) = 1,4-dihydroxy-2-naphthoyl-CoA + H2O</text>
        <dbReference type="Rhea" id="RHEA:26562"/>
        <dbReference type="ChEBI" id="CHEBI:15377"/>
        <dbReference type="ChEBI" id="CHEBI:15378"/>
        <dbReference type="ChEBI" id="CHEBI:57364"/>
        <dbReference type="ChEBI" id="CHEBI:58897"/>
        <dbReference type="EC" id="4.1.3.36"/>
    </reaction>
</comment>
<feature type="binding site" description="in other chain" evidence="6">
    <location>
        <position position="162"/>
    </location>
    <ligand>
        <name>substrate</name>
        <note>ligand shared between two neighboring subunits</note>
    </ligand>
</feature>
<comment type="similarity">
    <text evidence="6">Belongs to the enoyl-CoA hydratase/isomerase family. MenB subfamily.</text>
</comment>
<sequence>MIEAMTEAELYAPVEWHDCSAGYEDILYHKSPEGIAKITINRPQVRNAFRPRTVKEMLQALADARYDDKVGSIILTGFGEKAFCAGGDQKIRGDYGGYKDDEGTHHLNVLDFQRDIRTCPKPVVAMVAGYAVGGGHVLHMMCDLTIAADNAQFGQTGPKVGSFDGGWGASYMARIVGQKKAREIWFLCRLYDAKQALDMGLVNTVVPLAELERETVRWCREMLQHSPMALRCLKAALNADCDGQAGLQELAGNATMLFYMTEEGQEGRNAFNEKRRPDFSKYKRNP</sequence>
<dbReference type="OrthoDB" id="9807606at2"/>
<dbReference type="HAMAP" id="MF_01934">
    <property type="entry name" value="MenB"/>
    <property type="match status" value="1"/>
</dbReference>
<dbReference type="Proteomes" id="UP000886934">
    <property type="component" value="Unassembled WGS sequence"/>
</dbReference>
<evidence type="ECO:0000256" key="1">
    <source>
        <dbReference type="ARBA" id="ARBA00000177"/>
    </source>
</evidence>
<dbReference type="GO" id="GO:0009234">
    <property type="term" value="P:menaquinone biosynthetic process"/>
    <property type="evidence" value="ECO:0007669"/>
    <property type="project" value="UniProtKB-UniRule"/>
</dbReference>
<feature type="binding site" description="in other chain" evidence="6">
    <location>
        <position position="156"/>
    </location>
    <ligand>
        <name>substrate</name>
        <note>ligand shared between two neighboring subunits</note>
    </ligand>
</feature>
<evidence type="ECO:0000313" key="7">
    <source>
        <dbReference type="EMBL" id="BBQ31474.1"/>
    </source>
</evidence>
<evidence type="ECO:0000313" key="12">
    <source>
        <dbReference type="Proteomes" id="UP000515756"/>
    </source>
</evidence>
<dbReference type="Proteomes" id="UP000737420">
    <property type="component" value="Unassembled WGS sequence"/>
</dbReference>
<evidence type="ECO:0000313" key="9">
    <source>
        <dbReference type="EMBL" id="GJA52943.1"/>
    </source>
</evidence>
<evidence type="ECO:0000313" key="10">
    <source>
        <dbReference type="EMBL" id="GJA63148.1"/>
    </source>
</evidence>
<dbReference type="Pfam" id="PF00378">
    <property type="entry name" value="ECH_1"/>
    <property type="match status" value="1"/>
</dbReference>
<comment type="pathway">
    <text evidence="6">Quinol/quinone metabolism; 1,4-dihydroxy-2-naphthoate biosynthesis; 1,4-dihydroxy-2-naphthoate from chorismate: step 6/7.</text>
</comment>
<feature type="binding site" evidence="6">
    <location>
        <position position="259"/>
    </location>
    <ligand>
        <name>substrate</name>
        <note>ligand shared between two neighboring subunits</note>
    </ligand>
</feature>
<dbReference type="Gene3D" id="3.90.226.10">
    <property type="entry name" value="2-enoyl-CoA Hydratase, Chain A, domain 1"/>
    <property type="match status" value="1"/>
</dbReference>
<dbReference type="NCBIfam" id="TIGR01929">
    <property type="entry name" value="menB"/>
    <property type="match status" value="1"/>
</dbReference>
<feature type="binding site" description="in other chain" evidence="6">
    <location>
        <begin position="130"/>
        <end position="134"/>
    </location>
    <ligand>
        <name>substrate</name>
        <note>ligand shared between two neighboring subunits</note>
    </ligand>
</feature>
<dbReference type="EMBL" id="BPNN01000021">
    <property type="protein sequence ID" value="GJA63148.1"/>
    <property type="molecule type" value="Genomic_DNA"/>
</dbReference>
<dbReference type="PROSITE" id="PS00166">
    <property type="entry name" value="ENOYL_COA_HYDRATASE"/>
    <property type="match status" value="1"/>
</dbReference>
<comment type="caution">
    <text evidence="6">Lacks conserved residue(s) required for the propagation of feature annotation.</text>
</comment>
<comment type="function">
    <text evidence="4 6">Converts o-succinylbenzoyl-CoA (OSB-CoA) to 1,4-dihydroxy-2-naphthoyl-CoA (DHNA-CoA).</text>
</comment>
<dbReference type="CDD" id="cd06558">
    <property type="entry name" value="crotonase-like"/>
    <property type="match status" value="1"/>
</dbReference>
<dbReference type="NCBIfam" id="NF005637">
    <property type="entry name" value="PRK07396.1"/>
    <property type="match status" value="1"/>
</dbReference>
<evidence type="ECO:0000256" key="3">
    <source>
        <dbReference type="ARBA" id="ARBA00023239"/>
    </source>
</evidence>
<comment type="pathway">
    <text evidence="6">Quinol/quinone metabolism; menaquinone biosynthesis.</text>
</comment>
<dbReference type="RefSeq" id="WP_039039779.1">
    <property type="nucleotide sequence ID" value="NZ_AP019195.1"/>
</dbReference>
<feature type="binding site" description="in other chain" evidence="6">
    <location>
        <position position="98"/>
    </location>
    <ligand>
        <name>substrate</name>
        <note>ligand shared between two neighboring subunits</note>
    </ligand>
</feature>
<feature type="binding site" description="in other chain" evidence="6">
    <location>
        <begin position="85"/>
        <end position="89"/>
    </location>
    <ligand>
        <name>substrate</name>
        <note>ligand shared between two neighboring subunits</note>
    </ligand>
</feature>
<dbReference type="AlphaFoldDB" id="A0A0A5MSF1"/>
<dbReference type="GO" id="GO:0008935">
    <property type="term" value="F:1,4-dihydroxy-2-naphthoyl-CoA synthase activity"/>
    <property type="evidence" value="ECO:0007669"/>
    <property type="project" value="UniProtKB-UniRule"/>
</dbReference>
<dbReference type="EC" id="4.1.3.36" evidence="5 6"/>
<dbReference type="InterPro" id="IPR018376">
    <property type="entry name" value="Enoyl-CoA_hyd/isom_CS"/>
</dbReference>
<dbReference type="Gene3D" id="1.10.12.10">
    <property type="entry name" value="Lyase 2-enoyl-coa Hydratase, Chain A, domain 2"/>
    <property type="match status" value="1"/>
</dbReference>
<dbReference type="EMBL" id="BPOP01000018">
    <property type="protein sequence ID" value="GJB92084.1"/>
    <property type="molecule type" value="Genomic_DNA"/>
</dbReference>
<reference evidence="7 12" key="1">
    <citation type="submission" date="2019-12" db="EMBL/GenBank/DDBJ databases">
        <title>complete genome sequences of Aeromonas caviae str. WP2-W18-ESBL-01 isolated from wastewater treatment plant effluent.</title>
        <authorList>
            <person name="Sekizuka T."/>
            <person name="Itokawa K."/>
            <person name="Yatsu K."/>
            <person name="Inamine Y."/>
            <person name="Kuroda M."/>
        </authorList>
    </citation>
    <scope>NUCLEOTIDE SEQUENCE [LARGE SCALE GENOMIC DNA]</scope>
    <source>
        <strain evidence="7 12">WP2-W18-ESBL-01</strain>
    </source>
</reference>
<name>A0A0A5MSF1_AERCA</name>
<evidence type="ECO:0000256" key="5">
    <source>
        <dbReference type="ARBA" id="ARBA00066833"/>
    </source>
</evidence>
<dbReference type="GeneID" id="48824087"/>
<dbReference type="InterPro" id="IPR029045">
    <property type="entry name" value="ClpP/crotonase-like_dom_sf"/>
</dbReference>
<evidence type="ECO:0000313" key="13">
    <source>
        <dbReference type="Proteomes" id="UP000737420"/>
    </source>
</evidence>
<feature type="binding site" evidence="6">
    <location>
        <position position="274"/>
    </location>
    <ligand>
        <name>substrate</name>
        <note>ligand shared between two neighboring subunits</note>
    </ligand>
</feature>
<keyword evidence="3 6" id="KW-0456">Lyase</keyword>
<protein>
    <recommendedName>
        <fullName evidence="5 6">1,4-dihydroxy-2-naphthoyl-CoA synthase</fullName>
        <shortName evidence="6">DHNA-CoA synthase</shortName>
        <ecNumber evidence="5 6">4.1.3.36</ecNumber>
    </recommendedName>
</protein>
<feature type="binding site" description="in other chain" evidence="6">
    <location>
        <position position="46"/>
    </location>
    <ligand>
        <name>substrate</name>
        <note>ligand shared between two neighboring subunits</note>
    </ligand>
</feature>
<evidence type="ECO:0000313" key="11">
    <source>
        <dbReference type="EMBL" id="GJB92084.1"/>
    </source>
</evidence>
<feature type="site" description="Important for catalysis" evidence="6">
    <location>
        <position position="259"/>
    </location>
</feature>
<organism evidence="9 14">
    <name type="scientific">Aeromonas caviae</name>
    <name type="common">Aeromonas punctata</name>
    <dbReference type="NCBI Taxonomy" id="648"/>
    <lineage>
        <taxon>Bacteria</taxon>
        <taxon>Pseudomonadati</taxon>
        <taxon>Pseudomonadota</taxon>
        <taxon>Gammaproteobacteria</taxon>
        <taxon>Aeromonadales</taxon>
        <taxon>Aeromonadaceae</taxon>
        <taxon>Aeromonas</taxon>
    </lineage>
</organism>
<dbReference type="UniPathway" id="UPA00079"/>
<dbReference type="EMBL" id="BPNI01000030">
    <property type="protein sequence ID" value="GJA41042.1"/>
    <property type="molecule type" value="Genomic_DNA"/>
</dbReference>
<dbReference type="EMBL" id="BPNL01000003">
    <property type="protein sequence ID" value="GJA52943.1"/>
    <property type="molecule type" value="Genomic_DNA"/>
</dbReference>
<evidence type="ECO:0000256" key="2">
    <source>
        <dbReference type="ARBA" id="ARBA00022428"/>
    </source>
</evidence>
<dbReference type="PANTHER" id="PTHR43113">
    <property type="entry name" value="NUCLEOSIDE-DIPHOSPHATE-SUGAR EPIMERASE"/>
    <property type="match status" value="1"/>
</dbReference>
<keyword evidence="2 6" id="KW-0474">Menaquinone biosynthesis</keyword>
<feature type="site" description="Important for catalysis" evidence="6">
    <location>
        <position position="98"/>
    </location>
</feature>
<gene>
    <name evidence="6 9" type="primary">menB</name>
    <name evidence="8" type="ORF">KAM343_18380</name>
    <name evidence="9" type="ORF">KAM348_03660</name>
    <name evidence="10" type="ORF">KAM351_17590</name>
    <name evidence="11" type="ORF">KAM382_21450</name>
    <name evidence="7" type="ORF">WP2W18E01_30560</name>
</gene>
<dbReference type="InterPro" id="IPR010198">
    <property type="entry name" value="DHNA-CoA_synthase_MenB"/>
</dbReference>
<evidence type="ECO:0000313" key="8">
    <source>
        <dbReference type="EMBL" id="GJA41042.1"/>
    </source>
</evidence>
<evidence type="ECO:0000256" key="4">
    <source>
        <dbReference type="ARBA" id="ARBA00054238"/>
    </source>
</evidence>
<dbReference type="UniPathway" id="UPA01057">
    <property type="reaction ID" value="UER00167"/>
</dbReference>
<dbReference type="InterPro" id="IPR001753">
    <property type="entry name" value="Enoyl-CoA_hydra/iso"/>
</dbReference>
<reference evidence="9 13" key="2">
    <citation type="submission" date="2021-07" db="EMBL/GenBank/DDBJ databases">
        <title>Draft genome sequence of carbapenem-resistant Aeromonas spp. in Japan.</title>
        <authorList>
            <person name="Maehana S."/>
            <person name="Suzuki M."/>
            <person name="Kitasato H."/>
        </authorList>
    </citation>
    <scope>NUCLEOTIDE SEQUENCE</scope>
    <source>
        <strain evidence="8">KAM343</strain>
        <strain evidence="9">KAM348</strain>
        <strain evidence="10">KAM351</strain>
        <strain evidence="11 13">KAM382</strain>
    </source>
</reference>
<dbReference type="SUPFAM" id="SSF52096">
    <property type="entry name" value="ClpP/crotonase"/>
    <property type="match status" value="1"/>
</dbReference>
<dbReference type="FunFam" id="3.90.226.10:FF:000003">
    <property type="entry name" value="1,4-dihydroxy-2-naphthoyl-CoA synthase"/>
    <property type="match status" value="1"/>
</dbReference>
<dbReference type="InterPro" id="IPR014748">
    <property type="entry name" value="Enoyl-CoA_hydra_C"/>
</dbReference>
<comment type="cofactor">
    <cofactor evidence="6">
        <name>hydrogencarbonate</name>
        <dbReference type="ChEBI" id="CHEBI:17544"/>
    </cofactor>
</comment>
<dbReference type="PANTHER" id="PTHR43113:SF1">
    <property type="entry name" value="1,4-DIHYDROXY-2-NAPHTHOYL-COA SYNTHASE, PEROXISOMAL"/>
    <property type="match status" value="1"/>
</dbReference>
<evidence type="ECO:0000256" key="6">
    <source>
        <dbReference type="HAMAP-Rule" id="MF_01934"/>
    </source>
</evidence>
<dbReference type="GO" id="GO:0005829">
    <property type="term" value="C:cytosol"/>
    <property type="evidence" value="ECO:0007669"/>
    <property type="project" value="TreeGrafter"/>
</dbReference>
<dbReference type="FunFam" id="1.10.12.10:FF:000002">
    <property type="entry name" value="1,4-dihydroxy-2-naphthoyl-CoA synthase"/>
    <property type="match status" value="1"/>
</dbReference>
<dbReference type="Proteomes" id="UP000515756">
    <property type="component" value="Chromosome"/>
</dbReference>
<dbReference type="EMBL" id="AP021927">
    <property type="protein sequence ID" value="BBQ31474.1"/>
    <property type="molecule type" value="Genomic_DNA"/>
</dbReference>